<dbReference type="CDD" id="cd17535">
    <property type="entry name" value="REC_NarL-like"/>
    <property type="match status" value="1"/>
</dbReference>
<evidence type="ECO:0000259" key="4">
    <source>
        <dbReference type="PROSITE" id="PS50110"/>
    </source>
</evidence>
<dbReference type="AlphaFoldDB" id="A0A0F8Y092"/>
<dbReference type="GO" id="GO:0006355">
    <property type="term" value="P:regulation of DNA-templated transcription"/>
    <property type="evidence" value="ECO:0007669"/>
    <property type="project" value="InterPro"/>
</dbReference>
<reference evidence="5" key="1">
    <citation type="journal article" date="2015" name="Nature">
        <title>Complex archaea that bridge the gap between prokaryotes and eukaryotes.</title>
        <authorList>
            <person name="Spang A."/>
            <person name="Saw J.H."/>
            <person name="Jorgensen S.L."/>
            <person name="Zaremba-Niedzwiedzka K."/>
            <person name="Martijn J."/>
            <person name="Lind A.E."/>
            <person name="van Eijk R."/>
            <person name="Schleper C."/>
            <person name="Guy L."/>
            <person name="Ettema T.J."/>
        </authorList>
    </citation>
    <scope>NUCLEOTIDE SEQUENCE</scope>
</reference>
<dbReference type="SUPFAM" id="SSF52172">
    <property type="entry name" value="CheY-like"/>
    <property type="match status" value="1"/>
</dbReference>
<dbReference type="InterPro" id="IPR058245">
    <property type="entry name" value="NreC/VraR/RcsB-like_REC"/>
</dbReference>
<dbReference type="SMART" id="SM00421">
    <property type="entry name" value="HTH_LUXR"/>
    <property type="match status" value="1"/>
</dbReference>
<dbReference type="PROSITE" id="PS50043">
    <property type="entry name" value="HTH_LUXR_2"/>
    <property type="match status" value="1"/>
</dbReference>
<proteinExistence type="predicted"/>
<keyword evidence="2" id="KW-0238">DNA-binding</keyword>
<dbReference type="PANTHER" id="PTHR43214:SF43">
    <property type="entry name" value="TWO-COMPONENT RESPONSE REGULATOR"/>
    <property type="match status" value="1"/>
</dbReference>
<dbReference type="Gene3D" id="3.40.50.2300">
    <property type="match status" value="1"/>
</dbReference>
<dbReference type="InterPro" id="IPR001789">
    <property type="entry name" value="Sig_transdc_resp-reg_receiver"/>
</dbReference>
<dbReference type="InterPro" id="IPR016032">
    <property type="entry name" value="Sig_transdc_resp-reg_C-effctor"/>
</dbReference>
<dbReference type="Pfam" id="PF00196">
    <property type="entry name" value="GerE"/>
    <property type="match status" value="1"/>
</dbReference>
<comment type="caution">
    <text evidence="5">The sequence shown here is derived from an EMBL/GenBank/DDBJ whole genome shotgun (WGS) entry which is preliminary data.</text>
</comment>
<dbReference type="InterPro" id="IPR039420">
    <property type="entry name" value="WalR-like"/>
</dbReference>
<dbReference type="PRINTS" id="PR00038">
    <property type="entry name" value="HTHLUXR"/>
</dbReference>
<organism evidence="5">
    <name type="scientific">marine sediment metagenome</name>
    <dbReference type="NCBI Taxonomy" id="412755"/>
    <lineage>
        <taxon>unclassified sequences</taxon>
        <taxon>metagenomes</taxon>
        <taxon>ecological metagenomes</taxon>
    </lineage>
</organism>
<evidence type="ECO:0000256" key="2">
    <source>
        <dbReference type="ARBA" id="ARBA00023125"/>
    </source>
</evidence>
<sequence length="156" mass="17324">DGVQATREIRARFPEVHVIALTNYDDDEYVFECLRYGASGYLLKDVSPEDLVKAIKSAVQDESLVDPSVLNKVLTQFRQLTEDGSNHADDKLSPREKEVLLALTAGLSNKEIAQKLYIAEKTVKAHFSSIYRKLNVSTRSQAIIGAVKSGLVKLDD</sequence>
<dbReference type="EMBL" id="LAZR01056156">
    <property type="protein sequence ID" value="KKK74782.1"/>
    <property type="molecule type" value="Genomic_DNA"/>
</dbReference>
<dbReference type="CDD" id="cd06170">
    <property type="entry name" value="LuxR_C_like"/>
    <property type="match status" value="1"/>
</dbReference>
<feature type="non-terminal residue" evidence="5">
    <location>
        <position position="1"/>
    </location>
</feature>
<evidence type="ECO:0000259" key="3">
    <source>
        <dbReference type="PROSITE" id="PS50043"/>
    </source>
</evidence>
<evidence type="ECO:0008006" key="6">
    <source>
        <dbReference type="Google" id="ProtNLM"/>
    </source>
</evidence>
<dbReference type="InterPro" id="IPR000792">
    <property type="entry name" value="Tscrpt_reg_LuxR_C"/>
</dbReference>
<feature type="domain" description="HTH luxR-type" evidence="3">
    <location>
        <begin position="85"/>
        <end position="150"/>
    </location>
</feature>
<name>A0A0F8Y092_9ZZZZ</name>
<evidence type="ECO:0000313" key="5">
    <source>
        <dbReference type="EMBL" id="KKK74782.1"/>
    </source>
</evidence>
<accession>A0A0F8Y092</accession>
<keyword evidence="1" id="KW-0597">Phosphoprotein</keyword>
<dbReference type="PANTHER" id="PTHR43214">
    <property type="entry name" value="TWO-COMPONENT RESPONSE REGULATOR"/>
    <property type="match status" value="1"/>
</dbReference>
<protein>
    <recommendedName>
        <fullName evidence="6">HTH luxR-type domain-containing protein</fullName>
    </recommendedName>
</protein>
<dbReference type="Pfam" id="PF00072">
    <property type="entry name" value="Response_reg"/>
    <property type="match status" value="1"/>
</dbReference>
<dbReference type="SUPFAM" id="SSF46894">
    <property type="entry name" value="C-terminal effector domain of the bipartite response regulators"/>
    <property type="match status" value="1"/>
</dbReference>
<dbReference type="PROSITE" id="PS00622">
    <property type="entry name" value="HTH_LUXR_1"/>
    <property type="match status" value="1"/>
</dbReference>
<gene>
    <name evidence="5" type="ORF">LCGC14_2880320</name>
</gene>
<dbReference type="PROSITE" id="PS50110">
    <property type="entry name" value="RESPONSE_REGULATORY"/>
    <property type="match status" value="1"/>
</dbReference>
<dbReference type="InterPro" id="IPR011006">
    <property type="entry name" value="CheY-like_superfamily"/>
</dbReference>
<dbReference type="GO" id="GO:0003677">
    <property type="term" value="F:DNA binding"/>
    <property type="evidence" value="ECO:0007669"/>
    <property type="project" value="UniProtKB-KW"/>
</dbReference>
<feature type="domain" description="Response regulatory" evidence="4">
    <location>
        <begin position="1"/>
        <end position="59"/>
    </location>
</feature>
<dbReference type="GO" id="GO:0000160">
    <property type="term" value="P:phosphorelay signal transduction system"/>
    <property type="evidence" value="ECO:0007669"/>
    <property type="project" value="InterPro"/>
</dbReference>
<evidence type="ECO:0000256" key="1">
    <source>
        <dbReference type="ARBA" id="ARBA00022553"/>
    </source>
</evidence>